<dbReference type="Pfam" id="PF22725">
    <property type="entry name" value="GFO_IDH_MocA_C3"/>
    <property type="match status" value="1"/>
</dbReference>
<dbReference type="OrthoDB" id="9815825at2"/>
<dbReference type="Pfam" id="PF01408">
    <property type="entry name" value="GFO_IDH_MocA"/>
    <property type="match status" value="1"/>
</dbReference>
<dbReference type="Proteomes" id="UP000057981">
    <property type="component" value="Chromosome"/>
</dbReference>
<dbReference type="PANTHER" id="PTHR43249:SF1">
    <property type="entry name" value="D-GLUCOSIDE 3-DEHYDROGENASE"/>
    <property type="match status" value="1"/>
</dbReference>
<feature type="domain" description="GFO/IDH/MocA-like oxidoreductase" evidence="2">
    <location>
        <begin position="128"/>
        <end position="248"/>
    </location>
</feature>
<feature type="domain" description="Gfo/Idh/MocA-like oxidoreductase N-terminal" evidence="1">
    <location>
        <begin position="5"/>
        <end position="117"/>
    </location>
</feature>
<evidence type="ECO:0000259" key="1">
    <source>
        <dbReference type="Pfam" id="PF01408"/>
    </source>
</evidence>
<gene>
    <name evidence="3" type="ORF">APS56_00715</name>
</gene>
<evidence type="ECO:0000313" key="3">
    <source>
        <dbReference type="EMBL" id="ALJ03759.1"/>
    </source>
</evidence>
<evidence type="ECO:0000313" key="4">
    <source>
        <dbReference type="Proteomes" id="UP000057981"/>
    </source>
</evidence>
<sequence>MTVVKFIIIGSGNIASAYFSAITNIGQAEVVGIVSSKTIKPKPLNNLPFFKSLKDVKIDFDAIVVCTPNGLHHVSTIEAATLKKHVLCEKPIDISLESIDKMIKACKVNNVKLGVAYQRRFSSDNPVVKNLIDENKIGKIFSVDLAVKNYRDQAYYDSADYRGKYKIDGGGPFIQQACHYIDLYYWFFGKPTNLVSKLGTFVHNIEVEDHGAVICVHDSGMIGTITASTATKPGFPAKMEIYTSKGYIILENDVITQWGIEGMANPSIKINQPETNKHTGASNAFVNDTTNHETVIKDFIQAIELDTNPLVTGESAKNATEIILDIYKSQF</sequence>
<accession>A0A0P0CZS0</accession>
<dbReference type="RefSeq" id="WP_054723827.1">
    <property type="nucleotide sequence ID" value="NZ_CP012898.1"/>
</dbReference>
<dbReference type="PATRIC" id="fig|1736674.3.peg.152"/>
<dbReference type="GO" id="GO:0000166">
    <property type="term" value="F:nucleotide binding"/>
    <property type="evidence" value="ECO:0007669"/>
    <property type="project" value="InterPro"/>
</dbReference>
<evidence type="ECO:0000259" key="2">
    <source>
        <dbReference type="Pfam" id="PF22725"/>
    </source>
</evidence>
<keyword evidence="4" id="KW-1185">Reference proteome</keyword>
<dbReference type="Gene3D" id="3.30.360.10">
    <property type="entry name" value="Dihydrodipicolinate Reductase, domain 2"/>
    <property type="match status" value="1"/>
</dbReference>
<dbReference type="KEGG" id="ahz:APS56_00715"/>
<dbReference type="SUPFAM" id="SSF51735">
    <property type="entry name" value="NAD(P)-binding Rossmann-fold domains"/>
    <property type="match status" value="1"/>
</dbReference>
<dbReference type="InterPro" id="IPR036291">
    <property type="entry name" value="NAD(P)-bd_dom_sf"/>
</dbReference>
<dbReference type="InterPro" id="IPR000683">
    <property type="entry name" value="Gfo/Idh/MocA-like_OxRdtase_N"/>
</dbReference>
<dbReference type="Gene3D" id="3.40.50.720">
    <property type="entry name" value="NAD(P)-binding Rossmann-like Domain"/>
    <property type="match status" value="1"/>
</dbReference>
<dbReference type="InterPro" id="IPR055170">
    <property type="entry name" value="GFO_IDH_MocA-like_dom"/>
</dbReference>
<protein>
    <recommendedName>
        <fullName evidence="5">Oxidoreductase</fullName>
    </recommendedName>
</protein>
<dbReference type="AlphaFoldDB" id="A0A0P0CZS0"/>
<dbReference type="PANTHER" id="PTHR43249">
    <property type="entry name" value="UDP-N-ACETYL-2-AMINO-2-DEOXY-D-GLUCURONATE OXIDASE"/>
    <property type="match status" value="1"/>
</dbReference>
<dbReference type="STRING" id="1736674.APS56_00715"/>
<evidence type="ECO:0008006" key="5">
    <source>
        <dbReference type="Google" id="ProtNLM"/>
    </source>
</evidence>
<reference evidence="3 4" key="1">
    <citation type="submission" date="2015-10" db="EMBL/GenBank/DDBJ databases">
        <authorList>
            <person name="Gilbert D.G."/>
        </authorList>
    </citation>
    <scope>NUCLEOTIDE SEQUENCE [LARGE SCALE GENOMIC DNA]</scope>
    <source>
        <strain evidence="4">HZ-22</strain>
    </source>
</reference>
<dbReference type="SUPFAM" id="SSF55347">
    <property type="entry name" value="Glyceraldehyde-3-phosphate dehydrogenase-like, C-terminal domain"/>
    <property type="match status" value="1"/>
</dbReference>
<organism evidence="3 4">
    <name type="scientific">Pseudalgibacter alginicilyticus</name>
    <dbReference type="NCBI Taxonomy" id="1736674"/>
    <lineage>
        <taxon>Bacteria</taxon>
        <taxon>Pseudomonadati</taxon>
        <taxon>Bacteroidota</taxon>
        <taxon>Flavobacteriia</taxon>
        <taxon>Flavobacteriales</taxon>
        <taxon>Flavobacteriaceae</taxon>
        <taxon>Pseudalgibacter</taxon>
    </lineage>
</organism>
<proteinExistence type="predicted"/>
<dbReference type="InterPro" id="IPR052515">
    <property type="entry name" value="Gfo/Idh/MocA_Oxidoreductase"/>
</dbReference>
<name>A0A0P0CZS0_9FLAO</name>
<dbReference type="EMBL" id="CP012898">
    <property type="protein sequence ID" value="ALJ03759.1"/>
    <property type="molecule type" value="Genomic_DNA"/>
</dbReference>